<dbReference type="EMBL" id="QOUX01000047">
    <property type="protein sequence ID" value="RXI96649.1"/>
    <property type="molecule type" value="Genomic_DNA"/>
</dbReference>
<dbReference type="OrthoDB" id="2969520at2"/>
<keyword evidence="1" id="KW-1133">Transmembrane helix</keyword>
<keyword evidence="1" id="KW-0812">Transmembrane</keyword>
<feature type="transmembrane region" description="Helical" evidence="1">
    <location>
        <begin position="68"/>
        <end position="88"/>
    </location>
</feature>
<gene>
    <name evidence="2" type="ORF">DS745_23405</name>
</gene>
<feature type="transmembrane region" description="Helical" evidence="1">
    <location>
        <begin position="36"/>
        <end position="56"/>
    </location>
</feature>
<protein>
    <submittedName>
        <fullName evidence="2">Uncharacterized protein</fullName>
    </submittedName>
</protein>
<keyword evidence="3" id="KW-1185">Reference proteome</keyword>
<evidence type="ECO:0000256" key="1">
    <source>
        <dbReference type="SAM" id="Phobius"/>
    </source>
</evidence>
<accession>A0A4V1LFV9</accession>
<feature type="transmembrane region" description="Helical" evidence="1">
    <location>
        <begin position="6"/>
        <end position="24"/>
    </location>
</feature>
<comment type="caution">
    <text evidence="2">The sequence shown here is derived from an EMBL/GenBank/DDBJ whole genome shotgun (WGS) entry which is preliminary data.</text>
</comment>
<keyword evidence="1" id="KW-0472">Membrane</keyword>
<proteinExistence type="predicted"/>
<evidence type="ECO:0000313" key="3">
    <source>
        <dbReference type="Proteomes" id="UP000290649"/>
    </source>
</evidence>
<reference evidence="2 3" key="1">
    <citation type="journal article" date="2019" name="Int. J. Syst. Evol. Microbiol.">
        <title>Anaerobacillus alkaliphilus sp. nov., a novel alkaliphilic and moderately halophilic bacterium.</title>
        <authorList>
            <person name="Borsodi A.K."/>
            <person name="Aszalos J.M."/>
            <person name="Bihari P."/>
            <person name="Nagy I."/>
            <person name="Schumann P."/>
            <person name="Sproer C."/>
            <person name="Kovacs A.L."/>
            <person name="Boka K."/>
            <person name="Dobosy P."/>
            <person name="Ovari M."/>
            <person name="Szili-Kovacs T."/>
            <person name="Toth E."/>
        </authorList>
    </citation>
    <scope>NUCLEOTIDE SEQUENCE [LARGE SCALE GENOMIC DNA]</scope>
    <source>
        <strain evidence="2 3">B16-10</strain>
    </source>
</reference>
<dbReference type="RefSeq" id="WP_129080619.1">
    <property type="nucleotide sequence ID" value="NZ_QOUX01000047.1"/>
</dbReference>
<evidence type="ECO:0000313" key="2">
    <source>
        <dbReference type="EMBL" id="RXI96649.1"/>
    </source>
</evidence>
<dbReference type="Proteomes" id="UP000290649">
    <property type="component" value="Unassembled WGS sequence"/>
</dbReference>
<dbReference type="AlphaFoldDB" id="A0A4V1LFV9"/>
<name>A0A4V1LFV9_9BACI</name>
<sequence>MSLQVAIIINILLMGVASVIIYLIGKRVTSRIIKYIPAIATGVGMTFFYIKINFIPYKSHAYETINDIVAIIILAIIFGFSLVGAIIIEITNRRNGHL</sequence>
<organism evidence="2 3">
    <name type="scientific">Anaerobacillus alkaliphilus</name>
    <dbReference type="NCBI Taxonomy" id="1548597"/>
    <lineage>
        <taxon>Bacteria</taxon>
        <taxon>Bacillati</taxon>
        <taxon>Bacillota</taxon>
        <taxon>Bacilli</taxon>
        <taxon>Bacillales</taxon>
        <taxon>Bacillaceae</taxon>
        <taxon>Anaerobacillus</taxon>
    </lineage>
</organism>